<evidence type="ECO:0000313" key="2">
    <source>
        <dbReference type="Proteomes" id="UP001143856"/>
    </source>
</evidence>
<sequence length="170" mass="18173">MMKLHIRDNKTGGSRETIEITDRETVGAVKQRIKEAKSHPGLVKMHFPGIKGIKKELLDTDFMVEQISVGQANVSGVVVNVELLSDTEDDEQAPGNALKNDLAIDGNTAIEEAEQDNFIVGIEAPDAKRATIAKITGNKAGGAASQQNGIMTMEAFLAVRGSSGARSRTK</sequence>
<dbReference type="EMBL" id="JAPDGR010000190">
    <property type="protein sequence ID" value="KAJ2994014.1"/>
    <property type="molecule type" value="Genomic_DNA"/>
</dbReference>
<organism evidence="1 2">
    <name type="scientific">Xylaria curta</name>
    <dbReference type="NCBI Taxonomy" id="42375"/>
    <lineage>
        <taxon>Eukaryota</taxon>
        <taxon>Fungi</taxon>
        <taxon>Dikarya</taxon>
        <taxon>Ascomycota</taxon>
        <taxon>Pezizomycotina</taxon>
        <taxon>Sordariomycetes</taxon>
        <taxon>Xylariomycetidae</taxon>
        <taxon>Xylariales</taxon>
        <taxon>Xylariaceae</taxon>
        <taxon>Xylaria</taxon>
    </lineage>
</organism>
<proteinExistence type="predicted"/>
<accession>A0ACC1PL99</accession>
<reference evidence="1" key="1">
    <citation type="submission" date="2022-10" db="EMBL/GenBank/DDBJ databases">
        <title>Genome Sequence of Xylaria curta.</title>
        <authorList>
            <person name="Buettner E."/>
        </authorList>
    </citation>
    <scope>NUCLEOTIDE SEQUENCE</scope>
    <source>
        <strain evidence="1">Babe10</strain>
    </source>
</reference>
<protein>
    <submittedName>
        <fullName evidence="1">Uncharacterized protein</fullName>
    </submittedName>
</protein>
<evidence type="ECO:0000313" key="1">
    <source>
        <dbReference type="EMBL" id="KAJ2994014.1"/>
    </source>
</evidence>
<keyword evidence="2" id="KW-1185">Reference proteome</keyword>
<comment type="caution">
    <text evidence="1">The sequence shown here is derived from an EMBL/GenBank/DDBJ whole genome shotgun (WGS) entry which is preliminary data.</text>
</comment>
<dbReference type="Proteomes" id="UP001143856">
    <property type="component" value="Unassembled WGS sequence"/>
</dbReference>
<gene>
    <name evidence="1" type="ORF">NUW58_g1666</name>
</gene>
<name>A0ACC1PL99_9PEZI</name>